<reference evidence="3" key="1">
    <citation type="submission" date="2022-07" db="EMBL/GenBank/DDBJ databases">
        <title>Parvularcula maris sp. nov., an algicidal bacterium isolated from seawater.</title>
        <authorList>
            <person name="Li F."/>
        </authorList>
    </citation>
    <scope>NUCLEOTIDE SEQUENCE</scope>
    <source>
        <strain evidence="3">BGMRC 0090</strain>
    </source>
</reference>
<organism evidence="3 4">
    <name type="scientific">Parvularcula maris</name>
    <dbReference type="NCBI Taxonomy" id="2965077"/>
    <lineage>
        <taxon>Bacteria</taxon>
        <taxon>Pseudomonadati</taxon>
        <taxon>Pseudomonadota</taxon>
        <taxon>Alphaproteobacteria</taxon>
        <taxon>Parvularculales</taxon>
        <taxon>Parvularculaceae</taxon>
        <taxon>Parvularcula</taxon>
    </lineage>
</organism>
<protein>
    <recommendedName>
        <fullName evidence="5">VPLPA-CTERM sorting domain-containing protein</fullName>
    </recommendedName>
</protein>
<evidence type="ECO:0000313" key="3">
    <source>
        <dbReference type="EMBL" id="MCQ8185652.1"/>
    </source>
</evidence>
<name>A0A9X2L9S1_9PROT</name>
<dbReference type="RefSeq" id="WP_256619542.1">
    <property type="nucleotide sequence ID" value="NZ_JANIBC010000007.1"/>
</dbReference>
<dbReference type="Proteomes" id="UP001142610">
    <property type="component" value="Unassembled WGS sequence"/>
</dbReference>
<evidence type="ECO:0000256" key="1">
    <source>
        <dbReference type="SAM" id="Phobius"/>
    </source>
</evidence>
<feature type="chain" id="PRO_5040821728" description="VPLPA-CTERM sorting domain-containing protein" evidence="2">
    <location>
        <begin position="24"/>
        <end position="180"/>
    </location>
</feature>
<keyword evidence="4" id="KW-1185">Reference proteome</keyword>
<dbReference type="AlphaFoldDB" id="A0A9X2L9S1"/>
<evidence type="ECO:0008006" key="5">
    <source>
        <dbReference type="Google" id="ProtNLM"/>
    </source>
</evidence>
<keyword evidence="1" id="KW-0812">Transmembrane</keyword>
<comment type="caution">
    <text evidence="3">The sequence shown here is derived from an EMBL/GenBank/DDBJ whole genome shotgun (WGS) entry which is preliminary data.</text>
</comment>
<accession>A0A9X2L9S1</accession>
<feature type="transmembrane region" description="Helical" evidence="1">
    <location>
        <begin position="154"/>
        <end position="173"/>
    </location>
</feature>
<proteinExistence type="predicted"/>
<keyword evidence="1" id="KW-0472">Membrane</keyword>
<feature type="signal peptide" evidence="2">
    <location>
        <begin position="1"/>
        <end position="23"/>
    </location>
</feature>
<keyword evidence="1" id="KW-1133">Transmembrane helix</keyword>
<evidence type="ECO:0000313" key="4">
    <source>
        <dbReference type="Proteomes" id="UP001142610"/>
    </source>
</evidence>
<keyword evidence="2" id="KW-0732">Signal</keyword>
<sequence>MKRTFFAAAAFVAAWGGALNAQAALVDGSYQIGGIFDTNNPNALLTGSFDVVGGSIENLIVETDFGVNLGDPSIYVGTGTIEAGGSMFAAALTLTNPGPSASGTGFLTFSSDGTFACGGITVGSFANTCQLATKAFGTAPSEKSGTYTIEASPVPLPVAALLFVPALGGMALTRRARRTA</sequence>
<evidence type="ECO:0000256" key="2">
    <source>
        <dbReference type="SAM" id="SignalP"/>
    </source>
</evidence>
<gene>
    <name evidence="3" type="ORF">NOG11_09610</name>
</gene>
<dbReference type="EMBL" id="JANIBC010000007">
    <property type="protein sequence ID" value="MCQ8185652.1"/>
    <property type="molecule type" value="Genomic_DNA"/>
</dbReference>